<dbReference type="RefSeq" id="WP_344978867.1">
    <property type="nucleotide sequence ID" value="NZ_BAAAVI010000058.1"/>
</dbReference>
<organism evidence="1 2">
    <name type="scientific">Streptosporangium fragile</name>
    <dbReference type="NCBI Taxonomy" id="46186"/>
    <lineage>
        <taxon>Bacteria</taxon>
        <taxon>Bacillati</taxon>
        <taxon>Actinomycetota</taxon>
        <taxon>Actinomycetes</taxon>
        <taxon>Streptosporangiales</taxon>
        <taxon>Streptosporangiaceae</taxon>
        <taxon>Streptosporangium</taxon>
    </lineage>
</organism>
<evidence type="ECO:0000313" key="2">
    <source>
        <dbReference type="Proteomes" id="UP001500831"/>
    </source>
</evidence>
<gene>
    <name evidence="1" type="ORF">GCM10010517_61520</name>
</gene>
<reference evidence="2" key="1">
    <citation type="journal article" date="2019" name="Int. J. Syst. Evol. Microbiol.">
        <title>The Global Catalogue of Microorganisms (GCM) 10K type strain sequencing project: providing services to taxonomists for standard genome sequencing and annotation.</title>
        <authorList>
            <consortium name="The Broad Institute Genomics Platform"/>
            <consortium name="The Broad Institute Genome Sequencing Center for Infectious Disease"/>
            <person name="Wu L."/>
            <person name="Ma J."/>
        </authorList>
    </citation>
    <scope>NUCLEOTIDE SEQUENCE [LARGE SCALE GENOMIC DNA]</scope>
    <source>
        <strain evidence="2">JCM 6242</strain>
    </source>
</reference>
<keyword evidence="2" id="KW-1185">Reference proteome</keyword>
<proteinExistence type="predicted"/>
<evidence type="ECO:0008006" key="3">
    <source>
        <dbReference type="Google" id="ProtNLM"/>
    </source>
</evidence>
<dbReference type="Proteomes" id="UP001500831">
    <property type="component" value="Unassembled WGS sequence"/>
</dbReference>
<dbReference type="EMBL" id="BAAAVI010000058">
    <property type="protein sequence ID" value="GAA2896564.1"/>
    <property type="molecule type" value="Genomic_DNA"/>
</dbReference>
<name>A0ABP6IP50_9ACTN</name>
<sequence length="168" mass="17153">MTTGIALRWDGTAWTARLPNGAGDVVSLNDVHAVSSGDVWAVGHKVVFDFPRSYSAAVVLHYDGTSWHDAGVPEAVGSGVSLAAGGDGLWVSVQLNAPGLAGTARYLRYVSGTWAVVNGPAIPGTDVVTTQAIAAVPGTSATWSVGYQASMAAQTTLPHVELSRPPAG</sequence>
<comment type="caution">
    <text evidence="1">The sequence shown here is derived from an EMBL/GenBank/DDBJ whole genome shotgun (WGS) entry which is preliminary data.</text>
</comment>
<accession>A0ABP6IP50</accession>
<protein>
    <recommendedName>
        <fullName evidence="3">Htaa domain-containing protein</fullName>
    </recommendedName>
</protein>
<evidence type="ECO:0000313" key="1">
    <source>
        <dbReference type="EMBL" id="GAA2896564.1"/>
    </source>
</evidence>